<dbReference type="PROSITE" id="PS51296">
    <property type="entry name" value="RIESKE"/>
    <property type="match status" value="1"/>
</dbReference>
<gene>
    <name evidence="8" type="primary">qcrA</name>
</gene>
<evidence type="ECO:0000256" key="1">
    <source>
        <dbReference type="ARBA" id="ARBA00022714"/>
    </source>
</evidence>
<evidence type="ECO:0000256" key="5">
    <source>
        <dbReference type="ARBA" id="ARBA00023157"/>
    </source>
</evidence>
<keyword evidence="1" id="KW-0001">2Fe-2S</keyword>
<sequence length="268" mass="30368">MFITKSERRVSKGPFFIIINTKFFIGGDKKMNRRKMIKSCSVVAIGSVFIPGFFKSLIAGEKETYKKYNKTLLIKEDGTPFTPNDIKDYTALLFYYPYRSTPCYIINTGEEIKPSKVKLSNNKEYEFKGGIGNKKSIVAYSAICPHQWSYPSKDFSLINYYPPDKKSETTGKSGIIQCCAHISAFDVKNGGQVIEGPAELPLACVELIEENGKIYATGILGIDQFEEFFDMYKSELIEQYGSIEKAKEILDKTPVMEVGKYVKEQIRC</sequence>
<keyword evidence="6" id="KW-1133">Transmembrane helix</keyword>
<accession>L0MYH7</accession>
<keyword evidence="4" id="KW-0411">Iron-sulfur</keyword>
<organism evidence="8">
    <name type="scientific">uncultured Aquificaceae bacterium</name>
    <dbReference type="NCBI Taxonomy" id="374108"/>
    <lineage>
        <taxon>Bacteria</taxon>
        <taxon>Pseudomonadati</taxon>
        <taxon>Aquificota</taxon>
        <taxon>Aquificia</taxon>
        <taxon>Aquificales</taxon>
        <taxon>Aquificaceae</taxon>
        <taxon>environmental samples</taxon>
    </lineage>
</organism>
<dbReference type="EMBL" id="AB735063">
    <property type="protein sequence ID" value="BAM71679.1"/>
    <property type="molecule type" value="Genomic_DNA"/>
</dbReference>
<reference evidence="8" key="1">
    <citation type="journal article" date="2012" name="PLoS ONE">
        <title>Metagenomic and biochemical characterizations of sulfur oxidation metabolism in uncultured large sausage-shaped bacterium in hot spring microbial mats.</title>
        <authorList>
            <person name="Tamazawa S."/>
            <person name="Takasaki K."/>
            <person name="Tamaki H."/>
            <person name="Kamagata Y."/>
            <person name="Hanada S."/>
        </authorList>
    </citation>
    <scope>NUCLEOTIDE SEQUENCE</scope>
</reference>
<keyword evidence="5" id="KW-1015">Disulfide bond</keyword>
<dbReference type="InterPro" id="IPR017941">
    <property type="entry name" value="Rieske_2Fe-2S"/>
</dbReference>
<evidence type="ECO:0000256" key="6">
    <source>
        <dbReference type="SAM" id="Phobius"/>
    </source>
</evidence>
<name>L0MYH7_9AQUI</name>
<evidence type="ECO:0000259" key="7">
    <source>
        <dbReference type="PROSITE" id="PS51296"/>
    </source>
</evidence>
<dbReference type="GO" id="GO:0046872">
    <property type="term" value="F:metal ion binding"/>
    <property type="evidence" value="ECO:0007669"/>
    <property type="project" value="UniProtKB-KW"/>
</dbReference>
<dbReference type="Pfam" id="PF00355">
    <property type="entry name" value="Rieske"/>
    <property type="match status" value="1"/>
</dbReference>
<dbReference type="AlphaFoldDB" id="L0MYH7"/>
<dbReference type="InterPro" id="IPR036922">
    <property type="entry name" value="Rieske_2Fe-2S_sf"/>
</dbReference>
<dbReference type="PANTHER" id="PTHR10134">
    <property type="entry name" value="CYTOCHROME B-C1 COMPLEX SUBUNIT RIESKE, MITOCHONDRIAL"/>
    <property type="match status" value="1"/>
</dbReference>
<keyword evidence="6" id="KW-0472">Membrane</keyword>
<evidence type="ECO:0000256" key="3">
    <source>
        <dbReference type="ARBA" id="ARBA00023004"/>
    </source>
</evidence>
<keyword evidence="3" id="KW-0408">Iron</keyword>
<protein>
    <submittedName>
        <fullName evidence="8">Putative rieske-I iron sulfur protein</fullName>
    </submittedName>
</protein>
<feature type="domain" description="Rieske" evidence="7">
    <location>
        <begin position="104"/>
        <end position="216"/>
    </location>
</feature>
<evidence type="ECO:0000256" key="4">
    <source>
        <dbReference type="ARBA" id="ARBA00023014"/>
    </source>
</evidence>
<dbReference type="Gene3D" id="2.102.10.10">
    <property type="entry name" value="Rieske [2Fe-2S] iron-sulphur domain"/>
    <property type="match status" value="1"/>
</dbReference>
<keyword evidence="2" id="KW-0479">Metal-binding</keyword>
<proteinExistence type="predicted"/>
<evidence type="ECO:0000256" key="2">
    <source>
        <dbReference type="ARBA" id="ARBA00022723"/>
    </source>
</evidence>
<evidence type="ECO:0000313" key="8">
    <source>
        <dbReference type="EMBL" id="BAM71679.1"/>
    </source>
</evidence>
<dbReference type="InterPro" id="IPR014349">
    <property type="entry name" value="Rieske_Fe-S_prot"/>
</dbReference>
<dbReference type="GO" id="GO:0051537">
    <property type="term" value="F:2 iron, 2 sulfur cluster binding"/>
    <property type="evidence" value="ECO:0007669"/>
    <property type="project" value="UniProtKB-KW"/>
</dbReference>
<keyword evidence="6" id="KW-0812">Transmembrane</keyword>
<dbReference type="SUPFAM" id="SSF50022">
    <property type="entry name" value="ISP domain"/>
    <property type="match status" value="1"/>
</dbReference>
<feature type="transmembrane region" description="Helical" evidence="6">
    <location>
        <begin position="36"/>
        <end position="54"/>
    </location>
</feature>